<dbReference type="Gene3D" id="2.60.40.1120">
    <property type="entry name" value="Carboxypeptidase-like, regulatory domain"/>
    <property type="match status" value="1"/>
</dbReference>
<evidence type="ECO:0000313" key="1">
    <source>
        <dbReference type="EMBL" id="AQT28697.1"/>
    </source>
</evidence>
<sequence length="576" mass="60562">MAEITLEQYKELLSRNVLNEPAFIVSNRTVPQGDIGFQVLGENLKMKSVIIPAGVGNFDLTHLAPLAHLLASSDIKALLDKRMIALMNPGDMPEPSKTIDQPTIDPAVEGSTVVTGTTVPNATVFVIQGDNTWRSTSDSSGRFSVPVSGLVEGEYRVLVNADGYAGREFTFTAGARPNQDYPLVTNVQGEYRGTHITGTTVPNADVSATFDGKSFDDTADSNGAFDITTDPLPFQPVTLTFAADGYNTHEQQFTPAQISMANLSIDTPAYFDTEISGSAEPESVVTVAPDGQQEVTADVADNGDYTATIQPLRGAVKVYANAAGFRQTETTAQPNRQVLGNITVNSVADTDTEVSGNVADVNPAANDLTIEVVTQNGQVNGTVAADGSFIVQGVDLTKGTTGTVTIKSAEYEDKQQQFSILQSFDTFTVNQLDEGQPVTGNTVANTNITLTQGENTASGSSNAQGAFSINLTNAHSGPVDVALSRNGYVPENLQAQLVVTVLLDVDAFAIGATSVTGNATPNATVEFVQDQNTAQAVADTDGEFTITLTDPTVAGNYTVTATLENFEARSASGTLA</sequence>
<keyword evidence="2" id="KW-1185">Reference proteome</keyword>
<gene>
    <name evidence="1" type="ORF">YOLOSWAG_219</name>
</gene>
<evidence type="ECO:0000313" key="2">
    <source>
        <dbReference type="Proteomes" id="UP000221250"/>
    </source>
</evidence>
<dbReference type="InterPro" id="IPR008969">
    <property type="entry name" value="CarboxyPept-like_regulatory"/>
</dbReference>
<organism evidence="1 2">
    <name type="scientific">Erwinia phage vB_EamM_Yoloswag</name>
    <dbReference type="NCBI Taxonomy" id="1958956"/>
    <lineage>
        <taxon>Viruses</taxon>
        <taxon>Duplodnaviria</taxon>
        <taxon>Heunggongvirae</taxon>
        <taxon>Uroviricota</taxon>
        <taxon>Caudoviricetes</taxon>
        <taxon>Yoloswagvirus</taxon>
        <taxon>Yoloswagvirus yoloswag</taxon>
    </lineage>
</organism>
<dbReference type="SUPFAM" id="SSF49373">
    <property type="entry name" value="Invasin/intimin cell-adhesion fragments"/>
    <property type="match status" value="1"/>
</dbReference>
<proteinExistence type="predicted"/>
<dbReference type="Gene3D" id="2.60.40.10">
    <property type="entry name" value="Immunoglobulins"/>
    <property type="match status" value="2"/>
</dbReference>
<accession>A0A1S6L3E3</accession>
<protein>
    <submittedName>
        <fullName evidence="1">Putative LPXTG cell wall anchor</fullName>
    </submittedName>
</protein>
<reference evidence="1 2" key="1">
    <citation type="submission" date="2017-01" db="EMBL/GenBank/DDBJ databases">
        <authorList>
            <person name="Mah S.A."/>
            <person name="Swanson W.J."/>
            <person name="Moy G.W."/>
            <person name="Vacquier V.D."/>
        </authorList>
    </citation>
    <scope>NUCLEOTIDE SEQUENCE [LARGE SCALE GENOMIC DNA]</scope>
</reference>
<dbReference type="Pfam" id="PF13620">
    <property type="entry name" value="CarboxypepD_reg"/>
    <property type="match status" value="1"/>
</dbReference>
<dbReference type="InterPro" id="IPR008964">
    <property type="entry name" value="Invasin/intimin_cell_adhesion"/>
</dbReference>
<dbReference type="Proteomes" id="UP000221250">
    <property type="component" value="Segment"/>
</dbReference>
<dbReference type="InterPro" id="IPR013783">
    <property type="entry name" value="Ig-like_fold"/>
</dbReference>
<dbReference type="EMBL" id="KY448244">
    <property type="protein sequence ID" value="AQT28697.1"/>
    <property type="molecule type" value="Genomic_DNA"/>
</dbReference>
<name>A0A1S6L3E3_9CAUD</name>
<dbReference type="SUPFAM" id="SSF49464">
    <property type="entry name" value="Carboxypeptidase regulatory domain-like"/>
    <property type="match status" value="1"/>
</dbReference>